<accession>A0A0C3ADG6</accession>
<evidence type="ECO:0000313" key="2">
    <source>
        <dbReference type="Proteomes" id="UP000054097"/>
    </source>
</evidence>
<dbReference type="HOGENOM" id="CLU_099114_1_0_1"/>
<evidence type="ECO:0000313" key="1">
    <source>
        <dbReference type="EMBL" id="KIM22675.1"/>
    </source>
</evidence>
<gene>
    <name evidence="1" type="ORF">M408DRAFT_56778</name>
</gene>
<name>A0A0C3ADG6_SERVB</name>
<feature type="non-terminal residue" evidence="1">
    <location>
        <position position="1"/>
    </location>
</feature>
<sequence length="121" mass="14834">VVYLLEQHYCAHPLIPGYARPDAAAIRWWAVNEAYQFCFKNDLCELWAYLWANWYCLERWNLWARSTSAEIPHLKTTMICELHWRRIKHDYLTHNHKPRVDYLIWILVTRLMPTYERLLTQ</sequence>
<reference evidence="1 2" key="1">
    <citation type="submission" date="2014-04" db="EMBL/GenBank/DDBJ databases">
        <authorList>
            <consortium name="DOE Joint Genome Institute"/>
            <person name="Kuo A."/>
            <person name="Zuccaro A."/>
            <person name="Kohler A."/>
            <person name="Nagy L.G."/>
            <person name="Floudas D."/>
            <person name="Copeland A."/>
            <person name="Barry K.W."/>
            <person name="Cichocki N."/>
            <person name="Veneault-Fourrey C."/>
            <person name="LaButti K."/>
            <person name="Lindquist E.A."/>
            <person name="Lipzen A."/>
            <person name="Lundell T."/>
            <person name="Morin E."/>
            <person name="Murat C."/>
            <person name="Sun H."/>
            <person name="Tunlid A."/>
            <person name="Henrissat B."/>
            <person name="Grigoriev I.V."/>
            <person name="Hibbett D.S."/>
            <person name="Martin F."/>
            <person name="Nordberg H.P."/>
            <person name="Cantor M.N."/>
            <person name="Hua S.X."/>
        </authorList>
    </citation>
    <scope>NUCLEOTIDE SEQUENCE [LARGE SCALE GENOMIC DNA]</scope>
    <source>
        <strain evidence="1 2">MAFF 305830</strain>
    </source>
</reference>
<keyword evidence="2" id="KW-1185">Reference proteome</keyword>
<dbReference type="EMBL" id="KN824350">
    <property type="protein sequence ID" value="KIM22675.1"/>
    <property type="molecule type" value="Genomic_DNA"/>
</dbReference>
<protein>
    <submittedName>
        <fullName evidence="1">Uncharacterized protein</fullName>
    </submittedName>
</protein>
<dbReference type="STRING" id="933852.A0A0C3ADG6"/>
<dbReference type="AlphaFoldDB" id="A0A0C3ADG6"/>
<dbReference type="OrthoDB" id="3262412at2759"/>
<feature type="non-terminal residue" evidence="1">
    <location>
        <position position="121"/>
    </location>
</feature>
<reference evidence="2" key="2">
    <citation type="submission" date="2015-01" db="EMBL/GenBank/DDBJ databases">
        <title>Evolutionary Origins and Diversification of the Mycorrhizal Mutualists.</title>
        <authorList>
            <consortium name="DOE Joint Genome Institute"/>
            <consortium name="Mycorrhizal Genomics Consortium"/>
            <person name="Kohler A."/>
            <person name="Kuo A."/>
            <person name="Nagy L.G."/>
            <person name="Floudas D."/>
            <person name="Copeland A."/>
            <person name="Barry K.W."/>
            <person name="Cichocki N."/>
            <person name="Veneault-Fourrey C."/>
            <person name="LaButti K."/>
            <person name="Lindquist E.A."/>
            <person name="Lipzen A."/>
            <person name="Lundell T."/>
            <person name="Morin E."/>
            <person name="Murat C."/>
            <person name="Riley R."/>
            <person name="Ohm R."/>
            <person name="Sun H."/>
            <person name="Tunlid A."/>
            <person name="Henrissat B."/>
            <person name="Grigoriev I.V."/>
            <person name="Hibbett D.S."/>
            <person name="Martin F."/>
        </authorList>
    </citation>
    <scope>NUCLEOTIDE SEQUENCE [LARGE SCALE GENOMIC DNA]</scope>
    <source>
        <strain evidence="2">MAFF 305830</strain>
    </source>
</reference>
<proteinExistence type="predicted"/>
<organism evidence="1 2">
    <name type="scientific">Serendipita vermifera MAFF 305830</name>
    <dbReference type="NCBI Taxonomy" id="933852"/>
    <lineage>
        <taxon>Eukaryota</taxon>
        <taxon>Fungi</taxon>
        <taxon>Dikarya</taxon>
        <taxon>Basidiomycota</taxon>
        <taxon>Agaricomycotina</taxon>
        <taxon>Agaricomycetes</taxon>
        <taxon>Sebacinales</taxon>
        <taxon>Serendipitaceae</taxon>
        <taxon>Serendipita</taxon>
    </lineage>
</organism>
<dbReference type="Proteomes" id="UP000054097">
    <property type="component" value="Unassembled WGS sequence"/>
</dbReference>